<comment type="caution">
    <text evidence="2">The sequence shown here is derived from an EMBL/GenBank/DDBJ whole genome shotgun (WGS) entry which is preliminary data.</text>
</comment>
<reference evidence="2" key="1">
    <citation type="journal article" date="2015" name="Nature">
        <title>Complex archaea that bridge the gap between prokaryotes and eukaryotes.</title>
        <authorList>
            <person name="Spang A."/>
            <person name="Saw J.H."/>
            <person name="Jorgensen S.L."/>
            <person name="Zaremba-Niedzwiedzka K."/>
            <person name="Martijn J."/>
            <person name="Lind A.E."/>
            <person name="van Eijk R."/>
            <person name="Schleper C."/>
            <person name="Guy L."/>
            <person name="Ettema T.J."/>
        </authorList>
    </citation>
    <scope>NUCLEOTIDE SEQUENCE</scope>
</reference>
<proteinExistence type="predicted"/>
<gene>
    <name evidence="2" type="ORF">LCGC14_2932360</name>
</gene>
<organism evidence="2">
    <name type="scientific">marine sediment metagenome</name>
    <dbReference type="NCBI Taxonomy" id="412755"/>
    <lineage>
        <taxon>unclassified sequences</taxon>
        <taxon>metagenomes</taxon>
        <taxon>ecological metagenomes</taxon>
    </lineage>
</organism>
<feature type="non-terminal residue" evidence="2">
    <location>
        <position position="123"/>
    </location>
</feature>
<keyword evidence="1" id="KW-0812">Transmembrane</keyword>
<feature type="transmembrane region" description="Helical" evidence="1">
    <location>
        <begin position="20"/>
        <end position="38"/>
    </location>
</feature>
<protein>
    <submittedName>
        <fullName evidence="2">Uncharacterized protein</fullName>
    </submittedName>
</protein>
<dbReference type="EMBL" id="LAZR01058568">
    <property type="protein sequence ID" value="KKK69603.1"/>
    <property type="molecule type" value="Genomic_DNA"/>
</dbReference>
<dbReference type="AlphaFoldDB" id="A0A0F8XKZ2"/>
<keyword evidence="1" id="KW-1133">Transmembrane helix</keyword>
<keyword evidence="1" id="KW-0472">Membrane</keyword>
<accession>A0A0F8XKZ2</accession>
<name>A0A0F8XKZ2_9ZZZZ</name>
<evidence type="ECO:0000313" key="2">
    <source>
        <dbReference type="EMBL" id="KKK69603.1"/>
    </source>
</evidence>
<evidence type="ECO:0000256" key="1">
    <source>
        <dbReference type="SAM" id="Phobius"/>
    </source>
</evidence>
<sequence>MTIDDSLMGYNAFEQFLEPEVALMLFGIFSFIIICLLYQNYKRKKMYNELFEFKMNMGMNKEEIEAIQSKNSFENFDMDEAKEVLDIVSPDKKFTKEETEKINNLFKKINNEKDGSRNSSQGG</sequence>